<evidence type="ECO:0000313" key="2">
    <source>
        <dbReference type="EMBL" id="KAA8538662.1"/>
    </source>
</evidence>
<dbReference type="Proteomes" id="UP000325577">
    <property type="component" value="Linkage Group LG15"/>
</dbReference>
<gene>
    <name evidence="2" type="ORF">F0562_028270</name>
</gene>
<dbReference type="OrthoDB" id="1882119at2759"/>
<name>A0A5J5B9N8_9ASTE</name>
<dbReference type="PANTHER" id="PTHR36786">
    <property type="entry name" value="2-ISOPROPYLMALATE SYNTHASE"/>
    <property type="match status" value="1"/>
</dbReference>
<organism evidence="2 3">
    <name type="scientific">Nyssa sinensis</name>
    <dbReference type="NCBI Taxonomy" id="561372"/>
    <lineage>
        <taxon>Eukaryota</taxon>
        <taxon>Viridiplantae</taxon>
        <taxon>Streptophyta</taxon>
        <taxon>Embryophyta</taxon>
        <taxon>Tracheophyta</taxon>
        <taxon>Spermatophyta</taxon>
        <taxon>Magnoliopsida</taxon>
        <taxon>eudicotyledons</taxon>
        <taxon>Gunneridae</taxon>
        <taxon>Pentapetalae</taxon>
        <taxon>asterids</taxon>
        <taxon>Cornales</taxon>
        <taxon>Nyssaceae</taxon>
        <taxon>Nyssa</taxon>
    </lineage>
</organism>
<sequence length="658" mass="74552">MWAIAEELNLLLRCCMVILNLFVPNKHLLLENGRVLLAMLRKLCSLDSNGGNEKNAISFEKLVSHEFTYVDNDCTACFTEDFVASLRFLEPSDPCLPFLCTILEVFADELLLHGQLREYYKLIDSVSSTSEMLFVRHSSHGDIGSVMEVISTHFSLSFSNEQAFENFLKRLFWLHGKDSRSFELSLSAAISLLLNPVILSAPKFFQAHLISLVSKATGIGMGVESMRPNLRLMDCYLSAFERSVILYTRHMSRMQMGGHPTGAEDCFVKSRMSGGNIQPSFESIIQPFTRNKINHLISKLNNSWNSHIHNMFFRTKSDLVKTSIAYIEESQHVLDMSCRDEIVSILSYIILGAYSSEGYNTFFNTNADAFLQDICLLASIVKLMSSSLLQAIWCLRHGGNLGCPRTLKNFSSCKEYDSIAAVISCFQKFNSHLPIQKSLCDIMAIHPIRHKESKLMLLHFSGLLSLCFISGLDFLVKGCILTMMTLMNLFIFEEGNLEAFKSLINTRSESFLSELLPDNVPEAVVDQTSSLTVASKFQRIQTLYLSADSLASNCTGSEEGRISTNSSIASNMERVVGIEEETDETCNGEIFLNCILECPNQSPDIDDLADFIECKQGKDYSGWLKDRQKYRKWKYEKMAVLRWEKKRKTWKYMKGKKT</sequence>
<dbReference type="Pfam" id="PF25104">
    <property type="entry name" value="DUF7812"/>
    <property type="match status" value="1"/>
</dbReference>
<feature type="domain" description="DUF7812" evidence="1">
    <location>
        <begin position="10"/>
        <end position="500"/>
    </location>
</feature>
<keyword evidence="3" id="KW-1185">Reference proteome</keyword>
<accession>A0A5J5B9N8</accession>
<dbReference type="AlphaFoldDB" id="A0A5J5B9N8"/>
<reference evidence="2 3" key="1">
    <citation type="submission" date="2019-09" db="EMBL/GenBank/DDBJ databases">
        <title>A chromosome-level genome assembly of the Chinese tupelo Nyssa sinensis.</title>
        <authorList>
            <person name="Yang X."/>
            <person name="Kang M."/>
            <person name="Yang Y."/>
            <person name="Xiong H."/>
            <person name="Wang M."/>
            <person name="Zhang Z."/>
            <person name="Wang Z."/>
            <person name="Wu H."/>
            <person name="Ma T."/>
            <person name="Liu J."/>
            <person name="Xi Z."/>
        </authorList>
    </citation>
    <scope>NUCLEOTIDE SEQUENCE [LARGE SCALE GENOMIC DNA]</scope>
    <source>
        <strain evidence="2">J267</strain>
        <tissue evidence="2">Leaf</tissue>
    </source>
</reference>
<evidence type="ECO:0000259" key="1">
    <source>
        <dbReference type="Pfam" id="PF25104"/>
    </source>
</evidence>
<protein>
    <recommendedName>
        <fullName evidence="1">DUF7812 domain-containing protein</fullName>
    </recommendedName>
</protein>
<dbReference type="InterPro" id="IPR056714">
    <property type="entry name" value="DUF7812"/>
</dbReference>
<evidence type="ECO:0000313" key="3">
    <source>
        <dbReference type="Proteomes" id="UP000325577"/>
    </source>
</evidence>
<dbReference type="EMBL" id="CM018038">
    <property type="protein sequence ID" value="KAA8538662.1"/>
    <property type="molecule type" value="Genomic_DNA"/>
</dbReference>
<dbReference type="PANTHER" id="PTHR36786:SF1">
    <property type="entry name" value="2-ISOPROPYLMALATE SYNTHASE"/>
    <property type="match status" value="1"/>
</dbReference>
<proteinExistence type="predicted"/>